<feature type="coiled-coil region" evidence="9">
    <location>
        <begin position="180"/>
        <end position="220"/>
    </location>
</feature>
<evidence type="ECO:0000256" key="7">
    <source>
        <dbReference type="ARBA" id="ARBA00023204"/>
    </source>
</evidence>
<dbReference type="AlphaFoldDB" id="A0A3B0X1K6"/>
<dbReference type="PANTHER" id="PTHR11059:SF0">
    <property type="entry name" value="DNA REPAIR PROTEIN RECN"/>
    <property type="match status" value="1"/>
</dbReference>
<dbReference type="GO" id="GO:0006310">
    <property type="term" value="P:DNA recombination"/>
    <property type="evidence" value="ECO:0007669"/>
    <property type="project" value="InterPro"/>
</dbReference>
<dbReference type="GO" id="GO:0006281">
    <property type="term" value="P:DNA repair"/>
    <property type="evidence" value="ECO:0007669"/>
    <property type="project" value="UniProtKB-KW"/>
</dbReference>
<dbReference type="Pfam" id="PF02463">
    <property type="entry name" value="SMC_N"/>
    <property type="match status" value="1"/>
</dbReference>
<dbReference type="PIRSF" id="PIRSF003128">
    <property type="entry name" value="RecN"/>
    <property type="match status" value="1"/>
</dbReference>
<keyword evidence="6" id="KW-0067">ATP-binding</keyword>
<gene>
    <name evidence="11" type="ORF">MNBD_GAMMA08-1817</name>
</gene>
<dbReference type="NCBIfam" id="NF008121">
    <property type="entry name" value="PRK10869.1"/>
    <property type="match status" value="1"/>
</dbReference>
<evidence type="ECO:0000256" key="9">
    <source>
        <dbReference type="SAM" id="Coils"/>
    </source>
</evidence>
<dbReference type="PANTHER" id="PTHR11059">
    <property type="entry name" value="DNA REPAIR PROTEIN RECN"/>
    <property type="match status" value="1"/>
</dbReference>
<reference evidence="11" key="1">
    <citation type="submission" date="2018-06" db="EMBL/GenBank/DDBJ databases">
        <authorList>
            <person name="Zhirakovskaya E."/>
        </authorList>
    </citation>
    <scope>NUCLEOTIDE SEQUENCE</scope>
</reference>
<dbReference type="GO" id="GO:0009432">
    <property type="term" value="P:SOS response"/>
    <property type="evidence" value="ECO:0007669"/>
    <property type="project" value="TreeGrafter"/>
</dbReference>
<feature type="coiled-coil region" evidence="9">
    <location>
        <begin position="319"/>
        <end position="370"/>
    </location>
</feature>
<sequence length="558" mass="62456">MLNHIRIRNFAIIDHLDLDFKNKLTTLTGETGAGKSILLGALGLLLGDRADSDSVRAGSSKAEISAEFDITKLTDVNNWLIKKELDADGDCLLRRRLGADGRSRAFINGSPVPLQDMRQLGEMLVDIHGQHEHQSLMKPDMQRQLLDDYAQHAKRLTDIKTVFNNWNSKKEKLHELQSACKDKNDRLDLLRYQVNELEELSLAKGEAEKLQNEHQTLANSDQLSENTSSALNALYDTDDSNIHLQVSQQAKKIESLLTTDKSLTPAFEMLSEAMVQIEETASLLRDYKDNLNNDPQRFEEVETRLGIIHDLSRKHHVEADQLIELTDSLSAELNELDNADENLSNLENEVNELNKKYNTLAKKLTESRLKTAKKLNKQISESMQTLGMSGGKFEIQLTTKDKASGSGQDSIEYMVSTNTGQPFKALAKTASGGELARISLAIQMITAQQGRIPTLIFDEVDSGVGGGIAEIVGKHLRMLGESRQVFCITHLPQVASQAHHHMQVYKHSDGKETRTEIIPLEMKQRVEEISRMLGGLEITKQTIDHAKDMLNRSQLGNH</sequence>
<name>A0A3B0X1K6_9ZZZZ</name>
<keyword evidence="5" id="KW-0227">DNA damage</keyword>
<dbReference type="FunFam" id="3.40.50.300:FF:000356">
    <property type="entry name" value="DNA repair protein RecN"/>
    <property type="match status" value="1"/>
</dbReference>
<feature type="domain" description="AAA+ ATPase" evidence="10">
    <location>
        <begin position="21"/>
        <end position="533"/>
    </location>
</feature>
<evidence type="ECO:0000256" key="6">
    <source>
        <dbReference type="ARBA" id="ARBA00022840"/>
    </source>
</evidence>
<evidence type="ECO:0000256" key="8">
    <source>
        <dbReference type="ARBA" id="ARBA00033408"/>
    </source>
</evidence>
<dbReference type="InterPro" id="IPR004604">
    <property type="entry name" value="DNA_recomb/repair_RecN"/>
</dbReference>
<evidence type="ECO:0000256" key="3">
    <source>
        <dbReference type="ARBA" id="ARBA00021315"/>
    </source>
</evidence>
<protein>
    <recommendedName>
        <fullName evidence="3">DNA repair protein RecN</fullName>
    </recommendedName>
    <alternativeName>
        <fullName evidence="8">Recombination protein N</fullName>
    </alternativeName>
</protein>
<dbReference type="InterPro" id="IPR027417">
    <property type="entry name" value="P-loop_NTPase"/>
</dbReference>
<comment type="similarity">
    <text evidence="2">Belongs to the RecN family.</text>
</comment>
<keyword evidence="4" id="KW-0547">Nucleotide-binding</keyword>
<dbReference type="InterPro" id="IPR003395">
    <property type="entry name" value="RecF/RecN/SMC_N"/>
</dbReference>
<dbReference type="GO" id="GO:0043590">
    <property type="term" value="C:bacterial nucleoid"/>
    <property type="evidence" value="ECO:0007669"/>
    <property type="project" value="TreeGrafter"/>
</dbReference>
<evidence type="ECO:0000256" key="2">
    <source>
        <dbReference type="ARBA" id="ARBA00009441"/>
    </source>
</evidence>
<dbReference type="Gene3D" id="3.40.50.300">
    <property type="entry name" value="P-loop containing nucleotide triphosphate hydrolases"/>
    <property type="match status" value="2"/>
</dbReference>
<dbReference type="FunFam" id="3.40.50.300:FF:000319">
    <property type="entry name" value="DNA repair protein RecN"/>
    <property type="match status" value="1"/>
</dbReference>
<accession>A0A3B0X1K6</accession>
<dbReference type="CDD" id="cd03241">
    <property type="entry name" value="ABC_RecN"/>
    <property type="match status" value="2"/>
</dbReference>
<dbReference type="EMBL" id="UOFH01000207">
    <property type="protein sequence ID" value="VAW62118.1"/>
    <property type="molecule type" value="Genomic_DNA"/>
</dbReference>
<keyword evidence="9" id="KW-0175">Coiled coil</keyword>
<dbReference type="NCBIfam" id="TIGR00634">
    <property type="entry name" value="recN"/>
    <property type="match status" value="1"/>
</dbReference>
<dbReference type="GO" id="GO:0005524">
    <property type="term" value="F:ATP binding"/>
    <property type="evidence" value="ECO:0007669"/>
    <property type="project" value="UniProtKB-KW"/>
</dbReference>
<keyword evidence="7" id="KW-0234">DNA repair</keyword>
<evidence type="ECO:0000256" key="4">
    <source>
        <dbReference type="ARBA" id="ARBA00022741"/>
    </source>
</evidence>
<evidence type="ECO:0000313" key="11">
    <source>
        <dbReference type="EMBL" id="VAW62118.1"/>
    </source>
</evidence>
<evidence type="ECO:0000259" key="10">
    <source>
        <dbReference type="SMART" id="SM00382"/>
    </source>
</evidence>
<dbReference type="SUPFAM" id="SSF52540">
    <property type="entry name" value="P-loop containing nucleoside triphosphate hydrolases"/>
    <property type="match status" value="1"/>
</dbReference>
<evidence type="ECO:0000256" key="5">
    <source>
        <dbReference type="ARBA" id="ARBA00022763"/>
    </source>
</evidence>
<proteinExistence type="inferred from homology"/>
<dbReference type="SMART" id="SM00382">
    <property type="entry name" value="AAA"/>
    <property type="match status" value="1"/>
</dbReference>
<dbReference type="InterPro" id="IPR003593">
    <property type="entry name" value="AAA+_ATPase"/>
</dbReference>
<evidence type="ECO:0000256" key="1">
    <source>
        <dbReference type="ARBA" id="ARBA00003618"/>
    </source>
</evidence>
<comment type="function">
    <text evidence="1">May be involved in recombinational repair of damaged DNA.</text>
</comment>
<organism evidence="11">
    <name type="scientific">hydrothermal vent metagenome</name>
    <dbReference type="NCBI Taxonomy" id="652676"/>
    <lineage>
        <taxon>unclassified sequences</taxon>
        <taxon>metagenomes</taxon>
        <taxon>ecological metagenomes</taxon>
    </lineage>
</organism>